<keyword evidence="2 4" id="KW-0677">Repeat</keyword>
<dbReference type="Gene3D" id="2.130.10.10">
    <property type="entry name" value="YVTN repeat-like/Quinoprotein amine dehydrogenase"/>
    <property type="match status" value="1"/>
</dbReference>
<dbReference type="PANTHER" id="PTHR10856:SF0">
    <property type="entry name" value="CORONIN"/>
    <property type="match status" value="1"/>
</dbReference>
<organism evidence="8">
    <name type="scientific">Soboliphyme baturini</name>
    <dbReference type="NCBI Taxonomy" id="241478"/>
    <lineage>
        <taxon>Eukaryota</taxon>
        <taxon>Metazoa</taxon>
        <taxon>Ecdysozoa</taxon>
        <taxon>Nematoda</taxon>
        <taxon>Enoplea</taxon>
        <taxon>Dorylaimia</taxon>
        <taxon>Dioctophymatida</taxon>
        <taxon>Dioctophymatoidea</taxon>
        <taxon>Soboliphymatidae</taxon>
        <taxon>Soboliphyme</taxon>
    </lineage>
</organism>
<dbReference type="SMART" id="SM00320">
    <property type="entry name" value="WD40"/>
    <property type="match status" value="3"/>
</dbReference>
<dbReference type="GO" id="GO:0007015">
    <property type="term" value="P:actin filament organization"/>
    <property type="evidence" value="ECO:0007669"/>
    <property type="project" value="TreeGrafter"/>
</dbReference>
<dbReference type="GO" id="GO:0051015">
    <property type="term" value="F:actin filament binding"/>
    <property type="evidence" value="ECO:0007669"/>
    <property type="project" value="TreeGrafter"/>
</dbReference>
<comment type="similarity">
    <text evidence="4">Belongs to the WD repeat coronin family.</text>
</comment>
<evidence type="ECO:0000313" key="7">
    <source>
        <dbReference type="Proteomes" id="UP000270296"/>
    </source>
</evidence>
<evidence type="ECO:0000256" key="4">
    <source>
        <dbReference type="RuleBase" id="RU280818"/>
    </source>
</evidence>
<evidence type="ECO:0000256" key="3">
    <source>
        <dbReference type="PROSITE-ProRule" id="PRU00221"/>
    </source>
</evidence>
<dbReference type="PROSITE" id="PS50294">
    <property type="entry name" value="WD_REPEATS_REGION"/>
    <property type="match status" value="1"/>
</dbReference>
<dbReference type="OrthoDB" id="1850764at2759"/>
<dbReference type="InterPro" id="IPR015505">
    <property type="entry name" value="Coronin"/>
</dbReference>
<dbReference type="InterPro" id="IPR019775">
    <property type="entry name" value="WD40_repeat_CS"/>
</dbReference>
<protein>
    <recommendedName>
        <fullName evidence="4">Coronin</fullName>
    </recommendedName>
</protein>
<feature type="repeat" description="WD" evidence="3">
    <location>
        <begin position="124"/>
        <end position="166"/>
    </location>
</feature>
<keyword evidence="7" id="KW-1185">Reference proteome</keyword>
<dbReference type="WBParaSite" id="SBAD_0001317801-mRNA-1">
    <property type="protein sequence ID" value="SBAD_0001317801-mRNA-1"/>
    <property type="gene ID" value="SBAD_0001317801"/>
</dbReference>
<accession>A0A183JA69</accession>
<dbReference type="InterPro" id="IPR001680">
    <property type="entry name" value="WD40_rpt"/>
</dbReference>
<evidence type="ECO:0000313" key="6">
    <source>
        <dbReference type="EMBL" id="VDP51665.1"/>
    </source>
</evidence>
<dbReference type="PANTHER" id="PTHR10856">
    <property type="entry name" value="CORONIN"/>
    <property type="match status" value="1"/>
</dbReference>
<dbReference type="InterPro" id="IPR015048">
    <property type="entry name" value="DUF1899"/>
</dbReference>
<dbReference type="EMBL" id="UZAM01018749">
    <property type="protein sequence ID" value="VDP51665.1"/>
    <property type="molecule type" value="Genomic_DNA"/>
</dbReference>
<dbReference type="SMART" id="SM01166">
    <property type="entry name" value="DUF1899"/>
    <property type="match status" value="1"/>
</dbReference>
<proteinExistence type="inferred from homology"/>
<dbReference type="PROSITE" id="PS00678">
    <property type="entry name" value="WD_REPEATS_1"/>
    <property type="match status" value="1"/>
</dbReference>
<feature type="repeat" description="WD" evidence="3">
    <location>
        <begin position="167"/>
        <end position="208"/>
    </location>
</feature>
<dbReference type="SUPFAM" id="SSF50978">
    <property type="entry name" value="WD40 repeat-like"/>
    <property type="match status" value="1"/>
</dbReference>
<gene>
    <name evidence="6" type="ORF">SBAD_LOCUS12767</name>
</gene>
<dbReference type="AlphaFoldDB" id="A0A183JA69"/>
<dbReference type="Pfam" id="PF08953">
    <property type="entry name" value="DUF1899"/>
    <property type="match status" value="1"/>
</dbReference>
<evidence type="ECO:0000259" key="5">
    <source>
        <dbReference type="SMART" id="SM01166"/>
    </source>
</evidence>
<dbReference type="Proteomes" id="UP000270296">
    <property type="component" value="Unassembled WGS sequence"/>
</dbReference>
<dbReference type="Pfam" id="PF00400">
    <property type="entry name" value="WD40"/>
    <property type="match status" value="3"/>
</dbReference>
<sequence>MQFVRPSKFRHVFCKPVKREFCLDNIRVTTISWESLFCAVNPKFVAIITEGSGGPFIVVPLTKVGKIDKDFPVVDAHKAPCLELAWCPFDDNVIASCSDDCTAKVWRIPEYGLRTTLSDPLIELHGHNKRVTTVVWHPTASNILLTAGGDCKVFLWDVSNGETLIEIDGHPDVIWSVCFNYNGSKILTACKDKKLRVINPRTGEILQEGFGHEGVKPQKAIFVNDGRILSTGFTKRSERMYALREEASIETPLIEEELDRNNGVIFPFYDHDT</sequence>
<evidence type="ECO:0000313" key="8">
    <source>
        <dbReference type="WBParaSite" id="SBAD_0001317801-mRNA-1"/>
    </source>
</evidence>
<keyword evidence="1 3" id="KW-0853">WD repeat</keyword>
<dbReference type="PROSITE" id="PS50082">
    <property type="entry name" value="WD_REPEATS_2"/>
    <property type="match status" value="2"/>
</dbReference>
<feature type="domain" description="DUF1899" evidence="5">
    <location>
        <begin position="2"/>
        <end position="65"/>
    </location>
</feature>
<dbReference type="InterPro" id="IPR036322">
    <property type="entry name" value="WD40_repeat_dom_sf"/>
</dbReference>
<evidence type="ECO:0000256" key="1">
    <source>
        <dbReference type="ARBA" id="ARBA00022574"/>
    </source>
</evidence>
<dbReference type="InterPro" id="IPR015943">
    <property type="entry name" value="WD40/YVTN_repeat-like_dom_sf"/>
</dbReference>
<evidence type="ECO:0000256" key="2">
    <source>
        <dbReference type="ARBA" id="ARBA00022737"/>
    </source>
</evidence>
<name>A0A183JA69_9BILA</name>
<reference evidence="6 7" key="2">
    <citation type="submission" date="2018-11" db="EMBL/GenBank/DDBJ databases">
        <authorList>
            <consortium name="Pathogen Informatics"/>
        </authorList>
    </citation>
    <scope>NUCLEOTIDE SEQUENCE [LARGE SCALE GENOMIC DNA]</scope>
</reference>
<reference evidence="8" key="1">
    <citation type="submission" date="2016-06" db="UniProtKB">
        <authorList>
            <consortium name="WormBaseParasite"/>
        </authorList>
    </citation>
    <scope>IDENTIFICATION</scope>
</reference>